<reference evidence="1" key="1">
    <citation type="submission" date="2018-05" db="EMBL/GenBank/DDBJ databases">
        <authorList>
            <person name="Lanie J.A."/>
            <person name="Ng W.-L."/>
            <person name="Kazmierczak K.M."/>
            <person name="Andrzejewski T.M."/>
            <person name="Davidsen T.M."/>
            <person name="Wayne K.J."/>
            <person name="Tettelin H."/>
            <person name="Glass J.I."/>
            <person name="Rusch D."/>
            <person name="Podicherti R."/>
            <person name="Tsui H.-C.T."/>
            <person name="Winkler M.E."/>
        </authorList>
    </citation>
    <scope>NUCLEOTIDE SEQUENCE</scope>
</reference>
<name>A0A383EEK5_9ZZZZ</name>
<feature type="non-terminal residue" evidence="1">
    <location>
        <position position="65"/>
    </location>
</feature>
<protein>
    <submittedName>
        <fullName evidence="1">Uncharacterized protein</fullName>
    </submittedName>
</protein>
<accession>A0A383EEK5</accession>
<organism evidence="1">
    <name type="scientific">marine metagenome</name>
    <dbReference type="NCBI Taxonomy" id="408172"/>
    <lineage>
        <taxon>unclassified sequences</taxon>
        <taxon>metagenomes</taxon>
        <taxon>ecological metagenomes</taxon>
    </lineage>
</organism>
<sequence>MDEILEWIRKVNIPRGMSDDDLTFLEKIREETFFDIDGETRPLLSEIEVENLQVLRGNLTPQERG</sequence>
<dbReference type="AlphaFoldDB" id="A0A383EEK5"/>
<gene>
    <name evidence="1" type="ORF">METZ01_LOCUS508015</name>
</gene>
<evidence type="ECO:0000313" key="1">
    <source>
        <dbReference type="EMBL" id="SVE55161.1"/>
    </source>
</evidence>
<dbReference type="EMBL" id="UINC01225199">
    <property type="protein sequence ID" value="SVE55161.1"/>
    <property type="molecule type" value="Genomic_DNA"/>
</dbReference>
<proteinExistence type="predicted"/>